<evidence type="ECO:0000256" key="8">
    <source>
        <dbReference type="ARBA" id="ARBA00023002"/>
    </source>
</evidence>
<dbReference type="InterPro" id="IPR024434">
    <property type="entry name" value="TSCPD_dom"/>
</dbReference>
<feature type="region of interest" description="Disordered" evidence="14">
    <location>
        <begin position="733"/>
        <end position="762"/>
    </location>
</feature>
<feature type="domain" description="Ribonucleotide reductase class II vitamin B12-dependent N-terminal" evidence="16">
    <location>
        <begin position="32"/>
        <end position="124"/>
    </location>
</feature>
<dbReference type="PANTHER" id="PTHR43371">
    <property type="entry name" value="VITAMIN B12-DEPENDENT RIBONUCLEOTIDE REDUCTASE"/>
    <property type="match status" value="1"/>
</dbReference>
<evidence type="ECO:0000256" key="1">
    <source>
        <dbReference type="ARBA" id="ARBA00001922"/>
    </source>
</evidence>
<dbReference type="Pfam" id="PF12637">
    <property type="entry name" value="TSCPD"/>
    <property type="match status" value="1"/>
</dbReference>
<evidence type="ECO:0000256" key="10">
    <source>
        <dbReference type="ARBA" id="ARBA00023285"/>
    </source>
</evidence>
<keyword evidence="10 13" id="KW-0170">Cobalt</keyword>
<dbReference type="Pfam" id="PF08471">
    <property type="entry name" value="Ribonuc_red_2_N"/>
    <property type="match status" value="1"/>
</dbReference>
<evidence type="ECO:0000256" key="11">
    <source>
        <dbReference type="ARBA" id="ARBA00025437"/>
    </source>
</evidence>
<name>A0A428MNW7_9BACT</name>
<keyword evidence="5 13" id="KW-0846">Cobalamin</keyword>
<dbReference type="NCBIfam" id="TIGR02504">
    <property type="entry name" value="NrdJ_Z"/>
    <property type="match status" value="1"/>
</dbReference>
<dbReference type="OrthoDB" id="9762933at2"/>
<dbReference type="InterPro" id="IPR013344">
    <property type="entry name" value="RNR_NrdJ/NrdZ"/>
</dbReference>
<dbReference type="Proteomes" id="UP000269669">
    <property type="component" value="Unassembled WGS sequence"/>
</dbReference>
<dbReference type="CDD" id="cd02888">
    <property type="entry name" value="RNR_II_dimer"/>
    <property type="match status" value="1"/>
</dbReference>
<comment type="cofactor">
    <cofactor evidence="1 13">
        <name>adenosylcob(III)alamin</name>
        <dbReference type="ChEBI" id="CHEBI:18408"/>
    </cofactor>
</comment>
<feature type="compositionally biased region" description="Low complexity" evidence="14">
    <location>
        <begin position="737"/>
        <end position="752"/>
    </location>
</feature>
<evidence type="ECO:0000256" key="13">
    <source>
        <dbReference type="RuleBase" id="RU364064"/>
    </source>
</evidence>
<keyword evidence="7 13" id="KW-0547">Nucleotide-binding</keyword>
<protein>
    <recommendedName>
        <fullName evidence="4 13">Vitamin B12-dependent ribonucleotide reductase</fullName>
        <ecNumber evidence="3 13">1.17.4.1</ecNumber>
    </recommendedName>
</protein>
<reference evidence="18 19" key="1">
    <citation type="submission" date="2018-12" db="EMBL/GenBank/DDBJ databases">
        <title>Sequencing of bacterial isolates from soil warming experiment in Harvard Forest, Massachusetts, USA.</title>
        <authorList>
            <person name="Deangelis K."/>
        </authorList>
    </citation>
    <scope>NUCLEOTIDE SEQUENCE [LARGE SCALE GENOMIC DNA]</scope>
    <source>
        <strain evidence="18 19">EB153</strain>
    </source>
</reference>
<sequence>MATNTVASAGISVKRVVSKEGIDPFDAVIWEKREARIDDAKGNSVFRQEDARVPANWSQTALNIVASKYFHGRIGTEEREKGVDELIPRVVSTIRAAGEQQGYFSSLETADSFQAELTMLLLGQYASFNSPVWFNVGCHTLEPENKAKSWHWDAARETVIQAAAGYSKPQCSACFINSVDDSMESILDLAKTEGILFKGGSGTGTNFSAIRASMESLSAGGTASGPLSFMRGYDAFAGVIKSGGKTRRAAKMAILDADHPDIEDFIHCKSREEKKAQALIASGYDGNGPDSEAYASIFYQNANNSVRVTDEFMRKAEEGGEWALTGRIDGKPVKTVRARSLLWSIAEETWRCGDPGMQFDTTINAWHTCPRSGRIAASNPCSEYMFLDDSACNLASLNLLRFVTDEAFNIALFQHAVRVLIIAQDILVDMAGYPTESIAIHSHDYRPLGLGYANLGALLMSLGLAYDSPEGRDMAAAITSLMGGTAYRTSAQVAAMTSELTAADPELKDTQSGAFPGYERNREPFLDVIRKHREAAEAMVLTATSVALTLRETAVSCWQEAERFGEQHGFRNAQVTVLAPTGTIGFMMDCDTTGIEPMLGVVIFKKMVGGGYLTLVNQTVSNALNRLGYSQEEIEVIREYIEENNMIEGAPGLHEEHLQVFDCAFRPSKGKRSIGWSGHIDMMAAVQPFLSGAISKTVNLPSEATVSDVAEAYLSAWRKGLKAVAIYRDGSKTSQPVSASASAVKTSVTSTSPADLSGPPAANRHRLQDERSAINHHFSIAGHEGYLTVGLYPNGQPGEIFVRMAKAGSTIAGLMECFGTVVSVGLQHGVPLKVLCDKLSHTRFEPSGWTGNEEMGYAKSIMDYLFRWMELRFLSGPQLPLFATKEAASGNADRVPNHTPDGISHFLHDAYEVGDAPLCSTCGSLMVRNGSCYKCANCGGTSGCS</sequence>
<dbReference type="AlphaFoldDB" id="A0A428MNW7"/>
<evidence type="ECO:0000256" key="9">
    <source>
        <dbReference type="ARBA" id="ARBA00023157"/>
    </source>
</evidence>
<dbReference type="SUPFAM" id="SSF51998">
    <property type="entry name" value="PFL-like glycyl radical enzymes"/>
    <property type="match status" value="1"/>
</dbReference>
<gene>
    <name evidence="18" type="ORF">EDE15_4207</name>
</gene>
<evidence type="ECO:0000256" key="14">
    <source>
        <dbReference type="SAM" id="MobiDB-lite"/>
    </source>
</evidence>
<dbReference type="EMBL" id="RSDW01000001">
    <property type="protein sequence ID" value="RSL18617.1"/>
    <property type="molecule type" value="Genomic_DNA"/>
</dbReference>
<dbReference type="RefSeq" id="WP_125486958.1">
    <property type="nucleotide sequence ID" value="NZ_RSDW01000001.1"/>
</dbReference>
<dbReference type="GO" id="GO:0071897">
    <property type="term" value="P:DNA biosynthetic process"/>
    <property type="evidence" value="ECO:0007669"/>
    <property type="project" value="UniProtKB-KW"/>
</dbReference>
<dbReference type="InterPro" id="IPR013678">
    <property type="entry name" value="RNR_2_N"/>
</dbReference>
<dbReference type="EC" id="1.17.4.1" evidence="3 13"/>
<evidence type="ECO:0000259" key="17">
    <source>
        <dbReference type="Pfam" id="PF12637"/>
    </source>
</evidence>
<evidence type="ECO:0000256" key="2">
    <source>
        <dbReference type="ARBA" id="ARBA00007405"/>
    </source>
</evidence>
<comment type="similarity">
    <text evidence="2 13">Belongs to the ribonucleoside diphosphate reductase class-2 family.</text>
</comment>
<dbReference type="PRINTS" id="PR01183">
    <property type="entry name" value="RIBORDTASEM1"/>
</dbReference>
<dbReference type="Pfam" id="PF02867">
    <property type="entry name" value="Ribonuc_red_lgC"/>
    <property type="match status" value="1"/>
</dbReference>
<evidence type="ECO:0000256" key="3">
    <source>
        <dbReference type="ARBA" id="ARBA00012274"/>
    </source>
</evidence>
<keyword evidence="8 13" id="KW-0560">Oxidoreductase</keyword>
<dbReference type="GO" id="GO:0004748">
    <property type="term" value="F:ribonucleoside-diphosphate reductase activity, thioredoxin disulfide as acceptor"/>
    <property type="evidence" value="ECO:0007669"/>
    <property type="project" value="UniProtKB-EC"/>
</dbReference>
<evidence type="ECO:0000256" key="6">
    <source>
        <dbReference type="ARBA" id="ARBA00022634"/>
    </source>
</evidence>
<evidence type="ECO:0000256" key="12">
    <source>
        <dbReference type="ARBA" id="ARBA00047754"/>
    </source>
</evidence>
<dbReference type="GO" id="GO:0000166">
    <property type="term" value="F:nucleotide binding"/>
    <property type="evidence" value="ECO:0007669"/>
    <property type="project" value="UniProtKB-KW"/>
</dbReference>
<dbReference type="GO" id="GO:0031419">
    <property type="term" value="F:cobalamin binding"/>
    <property type="evidence" value="ECO:0007669"/>
    <property type="project" value="UniProtKB-KW"/>
</dbReference>
<comment type="catalytic activity">
    <reaction evidence="12 13">
        <text>a 2'-deoxyribonucleoside 5'-diphosphate + [thioredoxin]-disulfide + H2O = a ribonucleoside 5'-diphosphate + [thioredoxin]-dithiol</text>
        <dbReference type="Rhea" id="RHEA:23252"/>
        <dbReference type="Rhea" id="RHEA-COMP:10698"/>
        <dbReference type="Rhea" id="RHEA-COMP:10700"/>
        <dbReference type="ChEBI" id="CHEBI:15377"/>
        <dbReference type="ChEBI" id="CHEBI:29950"/>
        <dbReference type="ChEBI" id="CHEBI:50058"/>
        <dbReference type="ChEBI" id="CHEBI:57930"/>
        <dbReference type="ChEBI" id="CHEBI:73316"/>
        <dbReference type="EC" id="1.17.4.1"/>
    </reaction>
</comment>
<dbReference type="PANTHER" id="PTHR43371:SF1">
    <property type="entry name" value="RIBONUCLEOSIDE-DIPHOSPHATE REDUCTASE"/>
    <property type="match status" value="1"/>
</dbReference>
<keyword evidence="6 13" id="KW-0237">DNA synthesis</keyword>
<evidence type="ECO:0000313" key="19">
    <source>
        <dbReference type="Proteomes" id="UP000269669"/>
    </source>
</evidence>
<dbReference type="Gene3D" id="3.20.70.20">
    <property type="match status" value="1"/>
</dbReference>
<evidence type="ECO:0000259" key="15">
    <source>
        <dbReference type="Pfam" id="PF02867"/>
    </source>
</evidence>
<feature type="domain" description="Ribonucleotide reductase large subunit C-terminal" evidence="15">
    <location>
        <begin position="172"/>
        <end position="727"/>
    </location>
</feature>
<dbReference type="NCBIfam" id="NF005122">
    <property type="entry name" value="PRK06556.1"/>
    <property type="match status" value="1"/>
</dbReference>
<keyword evidence="19" id="KW-1185">Reference proteome</keyword>
<keyword evidence="9" id="KW-1015">Disulfide bond</keyword>
<dbReference type="InterPro" id="IPR000788">
    <property type="entry name" value="RNR_lg_C"/>
</dbReference>
<evidence type="ECO:0000313" key="18">
    <source>
        <dbReference type="EMBL" id="RSL18617.1"/>
    </source>
</evidence>
<evidence type="ECO:0000256" key="5">
    <source>
        <dbReference type="ARBA" id="ARBA00022628"/>
    </source>
</evidence>
<evidence type="ECO:0000259" key="16">
    <source>
        <dbReference type="Pfam" id="PF08471"/>
    </source>
</evidence>
<evidence type="ECO:0000256" key="4">
    <source>
        <dbReference type="ARBA" id="ARBA00014409"/>
    </source>
</evidence>
<feature type="domain" description="TSCPD" evidence="17">
    <location>
        <begin position="770"/>
        <end position="871"/>
    </location>
</feature>
<evidence type="ECO:0000256" key="7">
    <source>
        <dbReference type="ARBA" id="ARBA00022741"/>
    </source>
</evidence>
<comment type="function">
    <text evidence="11 13">Catalyzes the reduction of ribonucleotides to deoxyribonucleotides. May function to provide a pool of deoxyribonucleotide precursors for DNA repair during oxygen limitation and/or for immediate growth after restoration of oxygen.</text>
</comment>
<proteinExistence type="inferred from homology"/>
<organism evidence="18 19">
    <name type="scientific">Edaphobacter aggregans</name>
    <dbReference type="NCBI Taxonomy" id="570835"/>
    <lineage>
        <taxon>Bacteria</taxon>
        <taxon>Pseudomonadati</taxon>
        <taxon>Acidobacteriota</taxon>
        <taxon>Terriglobia</taxon>
        <taxon>Terriglobales</taxon>
        <taxon>Acidobacteriaceae</taxon>
        <taxon>Edaphobacter</taxon>
    </lineage>
</organism>
<comment type="caution">
    <text evidence="18">The sequence shown here is derived from an EMBL/GenBank/DDBJ whole genome shotgun (WGS) entry which is preliminary data.</text>
</comment>
<dbReference type="GO" id="GO:0050897">
    <property type="term" value="F:cobalt ion binding"/>
    <property type="evidence" value="ECO:0007669"/>
    <property type="project" value="InterPro"/>
</dbReference>
<dbReference type="InterPro" id="IPR050862">
    <property type="entry name" value="RdRp_reductase_class-2"/>
</dbReference>
<accession>A0A428MNW7</accession>